<dbReference type="InterPro" id="IPR008928">
    <property type="entry name" value="6-hairpin_glycosidase_sf"/>
</dbReference>
<feature type="region of interest" description="Disordered" evidence="1">
    <location>
        <begin position="212"/>
        <end position="236"/>
    </location>
</feature>
<dbReference type="InterPro" id="IPR032856">
    <property type="entry name" value="GDE_N_bis"/>
</dbReference>
<dbReference type="Pfam" id="PF14742">
    <property type="entry name" value="GDE_N_bis"/>
    <property type="match status" value="1"/>
</dbReference>
<gene>
    <name evidence="4" type="ORF">Q5761_01050</name>
</gene>
<keyword evidence="5" id="KW-1185">Reference proteome</keyword>
<dbReference type="InterPro" id="IPR012341">
    <property type="entry name" value="6hp_glycosidase-like_sf"/>
</dbReference>
<feature type="region of interest" description="Disordered" evidence="1">
    <location>
        <begin position="701"/>
        <end position="726"/>
    </location>
</feature>
<dbReference type="SUPFAM" id="SSF48208">
    <property type="entry name" value="Six-hairpin glycosidases"/>
    <property type="match status" value="1"/>
</dbReference>
<dbReference type="EMBL" id="CP132508">
    <property type="protein sequence ID" value="WPD19290.1"/>
    <property type="molecule type" value="Genomic_DNA"/>
</dbReference>
<evidence type="ECO:0000259" key="2">
    <source>
        <dbReference type="Pfam" id="PF14742"/>
    </source>
</evidence>
<evidence type="ECO:0000313" key="5">
    <source>
        <dbReference type="Proteomes" id="UP001304683"/>
    </source>
</evidence>
<feature type="domain" description="Mannosylglycerate hydrolase MGH1-like glycoside hydrolase" evidence="3">
    <location>
        <begin position="368"/>
        <end position="620"/>
    </location>
</feature>
<protein>
    <submittedName>
        <fullName evidence="4">Amylo-alpha-1,6-glucosidase</fullName>
    </submittedName>
</protein>
<evidence type="ECO:0000313" key="4">
    <source>
        <dbReference type="EMBL" id="WPD19290.1"/>
    </source>
</evidence>
<dbReference type="Pfam" id="PF22422">
    <property type="entry name" value="MGH1-like_GH"/>
    <property type="match status" value="1"/>
</dbReference>
<sequence>MTTQVIKADDVFLLTDERGDIPAGAPGGLGLFTRDTRFLSRFELRLNGSPLLALTAEAERGDTGRVLLVNAPAATGGPQGLARDSVVLERLRIVADGVLYERLTVTNHHRAPQEVEVAYEVDADFADVFLVRGYPARRRGLITARRIDARGLRVRYDGADGIRRETRIRFSEPAATWDQPGRFRFRMALQPGEHRTLTLTVEPVIGADRGDVAGGGKAKGHRNRCGPDAPSAARREPVRSLEQALAAAEDAYRRWQEALPRVESSHPLFDRLVRRSLDDLRMLTIDLGDGPLPVAGIPWFAAPFGRDSLIAALQALPFLPELARGTLRSLARLQGQRVDAARSEEPGKIPHEIRFGELANTGQVPFGRYYGSVDATPLFLIVAAEFYRWTGDRTLVEGLWPHVDAALRWIEHHGDVDGDGFVEYRGDGTGLINQGWKDSGDAVVHRDGTLARGPIALCEVQGYVYEALRQWGRILREWGEAERAAQLQTAAQRLRERFNQAFWMDDEEFVALALDGDKRQVAVITSNAGHLLITDLLGHERAARVARRLLEPDLFSGYGIRTMSSRERAYNPASYHNGSVWPHDNSLIAWGMARQGYGEGVHRILAGLLAVAEQATSHRLPELWCGFSAAAGPFVPYPAACAPQAWAAGAPLLLVRALLGLEPDAPAGVIRLQPVLPPWLAGVRLRGLRVGGGRLSLEVRRRTAEDGKAGSASAERRGVGPGRSDEEPLVAILENDTGLRVVVGR</sequence>
<accession>A0ABZ0QP68</accession>
<reference evidence="4 5" key="1">
    <citation type="submission" date="2023-08" db="EMBL/GenBank/DDBJ databases">
        <title>Genome sequence of Thermaerobacter compostii strain Ins1, a spore-forming filamentous bacterium isolated from a deep geothermal reservoir.</title>
        <authorList>
            <person name="Bregnard D."/>
            <person name="Gonzalez D."/>
            <person name="Junier P."/>
        </authorList>
    </citation>
    <scope>NUCLEOTIDE SEQUENCE [LARGE SCALE GENOMIC DNA]</scope>
    <source>
        <strain evidence="4 5">Ins1</strain>
    </source>
</reference>
<dbReference type="RefSeq" id="WP_318750849.1">
    <property type="nucleotide sequence ID" value="NZ_CP132508.1"/>
</dbReference>
<organism evidence="4 5">
    <name type="scientific">Thermaerobacter composti</name>
    <dbReference type="NCBI Taxonomy" id="554949"/>
    <lineage>
        <taxon>Bacteria</taxon>
        <taxon>Bacillati</taxon>
        <taxon>Bacillota</taxon>
        <taxon>Clostridia</taxon>
        <taxon>Eubacteriales</taxon>
        <taxon>Clostridiales Family XVII. Incertae Sedis</taxon>
        <taxon>Thermaerobacter</taxon>
    </lineage>
</organism>
<dbReference type="InterPro" id="IPR054491">
    <property type="entry name" value="MGH1-like_GH"/>
</dbReference>
<name>A0ABZ0QP68_9FIRM</name>
<evidence type="ECO:0000259" key="3">
    <source>
        <dbReference type="Pfam" id="PF22422"/>
    </source>
</evidence>
<dbReference type="Gene3D" id="1.50.10.10">
    <property type="match status" value="1"/>
</dbReference>
<evidence type="ECO:0000256" key="1">
    <source>
        <dbReference type="SAM" id="MobiDB-lite"/>
    </source>
</evidence>
<proteinExistence type="predicted"/>
<dbReference type="Proteomes" id="UP001304683">
    <property type="component" value="Chromosome"/>
</dbReference>
<feature type="domain" description="Putative glycogen debranching enzyme N-terminal" evidence="2">
    <location>
        <begin position="6"/>
        <end position="199"/>
    </location>
</feature>